<dbReference type="Gene3D" id="3.40.50.300">
    <property type="entry name" value="P-loop containing nucleotide triphosphate hydrolases"/>
    <property type="match status" value="1"/>
</dbReference>
<dbReference type="Pfam" id="PF13521">
    <property type="entry name" value="AAA_28"/>
    <property type="match status" value="1"/>
</dbReference>
<organism evidence="2">
    <name type="scientific">marine metagenome</name>
    <dbReference type="NCBI Taxonomy" id="408172"/>
    <lineage>
        <taxon>unclassified sequences</taxon>
        <taxon>metagenomes</taxon>
        <taxon>ecological metagenomes</taxon>
    </lineage>
</organism>
<dbReference type="SUPFAM" id="SSF52540">
    <property type="entry name" value="P-loop containing nucleoside triphosphate hydrolases"/>
    <property type="match status" value="1"/>
</dbReference>
<reference evidence="2" key="1">
    <citation type="submission" date="2018-05" db="EMBL/GenBank/DDBJ databases">
        <authorList>
            <person name="Lanie J.A."/>
            <person name="Ng W.-L."/>
            <person name="Kazmierczak K.M."/>
            <person name="Andrzejewski T.M."/>
            <person name="Davidsen T.M."/>
            <person name="Wayne K.J."/>
            <person name="Tettelin H."/>
            <person name="Glass J.I."/>
            <person name="Rusch D."/>
            <person name="Podicherti R."/>
            <person name="Tsui H.-C.T."/>
            <person name="Winkler M.E."/>
        </authorList>
    </citation>
    <scope>NUCLEOTIDE SEQUENCE</scope>
</reference>
<evidence type="ECO:0000259" key="1">
    <source>
        <dbReference type="Pfam" id="PF13521"/>
    </source>
</evidence>
<evidence type="ECO:0000313" key="2">
    <source>
        <dbReference type="EMBL" id="SVA28049.1"/>
    </source>
</evidence>
<accession>A0A381UIS0</accession>
<dbReference type="EMBL" id="UINC01006524">
    <property type="protein sequence ID" value="SVA28049.1"/>
    <property type="molecule type" value="Genomic_DNA"/>
</dbReference>
<feature type="domain" description="NadR/Ttd14 AAA" evidence="1">
    <location>
        <begin position="28"/>
        <end position="185"/>
    </location>
</feature>
<name>A0A381UIS0_9ZZZZ</name>
<protein>
    <recommendedName>
        <fullName evidence="1">NadR/Ttd14 AAA domain-containing protein</fullName>
    </recommendedName>
</protein>
<dbReference type="AlphaFoldDB" id="A0A381UIS0"/>
<dbReference type="PANTHER" id="PTHR37512:SF1">
    <property type="entry name" value="NADR_TTD14 AAA DOMAIN-CONTAINING PROTEIN"/>
    <property type="match status" value="1"/>
</dbReference>
<gene>
    <name evidence="2" type="ORF">METZ01_LOCUS80903</name>
</gene>
<dbReference type="InterPro" id="IPR052735">
    <property type="entry name" value="NAD_biosynth-regulator"/>
</dbReference>
<sequence>MMRNVERDHFRTRGQVSAVKTSRGTPIRIVVTGSECTGKTTLAADIATRLSVPCSEEGARAYLDRIHRPLTAADIEPIAHLQIEFEDRAIRASDHLVILDTDLVSTVVYSRQYHQHCPHWIARQAIERQADLYLLCSTDLPWVEEELQRGQGTAEERRRVHQAFVSELDHVQAHYQPVKGLGEERARCALAFIAQYFDIREQLHEPATEP</sequence>
<proteinExistence type="predicted"/>
<dbReference type="PANTHER" id="PTHR37512">
    <property type="entry name" value="TRIFUNCTIONAL NAD BIOSYNTHESIS/REGULATOR PROTEIN NADR"/>
    <property type="match status" value="1"/>
</dbReference>
<dbReference type="InterPro" id="IPR027417">
    <property type="entry name" value="P-loop_NTPase"/>
</dbReference>
<dbReference type="InterPro" id="IPR038727">
    <property type="entry name" value="NadR/Ttd14_AAA_dom"/>
</dbReference>